<evidence type="ECO:0000313" key="8">
    <source>
        <dbReference type="Proteomes" id="UP000580654"/>
    </source>
</evidence>
<keyword evidence="8" id="KW-1185">Reference proteome</keyword>
<comment type="similarity">
    <text evidence="1 5">Belongs to the acylphosphatase family.</text>
</comment>
<dbReference type="InterPro" id="IPR036046">
    <property type="entry name" value="Acylphosphatase-like_dom_sf"/>
</dbReference>
<evidence type="ECO:0000256" key="2">
    <source>
        <dbReference type="ARBA" id="ARBA00012150"/>
    </source>
</evidence>
<dbReference type="Pfam" id="PF00708">
    <property type="entry name" value="Acylphosphatase"/>
    <property type="match status" value="1"/>
</dbReference>
<reference evidence="7 8" key="1">
    <citation type="submission" date="2020-08" db="EMBL/GenBank/DDBJ databases">
        <title>Genomic Encyclopedia of Type Strains, Phase IV (KMG-IV): sequencing the most valuable type-strain genomes for metagenomic binning, comparative biology and taxonomic classification.</title>
        <authorList>
            <person name="Goeker M."/>
        </authorList>
    </citation>
    <scope>NUCLEOTIDE SEQUENCE [LARGE SCALE GENOMIC DNA]</scope>
    <source>
        <strain evidence="7 8">DSM 25622</strain>
    </source>
</reference>
<dbReference type="PANTHER" id="PTHR47268:SF4">
    <property type="entry name" value="ACYLPHOSPHATASE"/>
    <property type="match status" value="1"/>
</dbReference>
<dbReference type="PROSITE" id="PS51160">
    <property type="entry name" value="ACYLPHOSPHATASE_3"/>
    <property type="match status" value="1"/>
</dbReference>
<dbReference type="InterPro" id="IPR020456">
    <property type="entry name" value="Acylphosphatase"/>
</dbReference>
<name>A0A840YFM3_9PROT</name>
<gene>
    <name evidence="7" type="ORF">FHS87_001308</name>
</gene>
<evidence type="ECO:0000259" key="6">
    <source>
        <dbReference type="PROSITE" id="PS51160"/>
    </source>
</evidence>
<dbReference type="EMBL" id="JACIJD010000004">
    <property type="protein sequence ID" value="MBB5693282.1"/>
    <property type="molecule type" value="Genomic_DNA"/>
</dbReference>
<dbReference type="AlphaFoldDB" id="A0A840YFM3"/>
<accession>A0A840YFM3</accession>
<dbReference type="SUPFAM" id="SSF54975">
    <property type="entry name" value="Acylphosphatase/BLUF domain-like"/>
    <property type="match status" value="1"/>
</dbReference>
<protein>
    <recommendedName>
        <fullName evidence="2 4">acylphosphatase</fullName>
        <ecNumber evidence="2 4">3.6.1.7</ecNumber>
    </recommendedName>
</protein>
<evidence type="ECO:0000256" key="1">
    <source>
        <dbReference type="ARBA" id="ARBA00005614"/>
    </source>
</evidence>
<evidence type="ECO:0000256" key="3">
    <source>
        <dbReference type="ARBA" id="ARBA00047645"/>
    </source>
</evidence>
<dbReference type="Gene3D" id="3.30.70.100">
    <property type="match status" value="1"/>
</dbReference>
<dbReference type="InterPro" id="IPR017968">
    <property type="entry name" value="Acylphosphatase_CS"/>
</dbReference>
<comment type="caution">
    <text evidence="7">The sequence shown here is derived from an EMBL/GenBank/DDBJ whole genome shotgun (WGS) entry which is preliminary data.</text>
</comment>
<proteinExistence type="inferred from homology"/>
<comment type="catalytic activity">
    <reaction evidence="3 4">
        <text>an acyl phosphate + H2O = a carboxylate + phosphate + H(+)</text>
        <dbReference type="Rhea" id="RHEA:14965"/>
        <dbReference type="ChEBI" id="CHEBI:15377"/>
        <dbReference type="ChEBI" id="CHEBI:15378"/>
        <dbReference type="ChEBI" id="CHEBI:29067"/>
        <dbReference type="ChEBI" id="CHEBI:43474"/>
        <dbReference type="ChEBI" id="CHEBI:59918"/>
        <dbReference type="EC" id="3.6.1.7"/>
    </reaction>
</comment>
<dbReference type="PROSITE" id="PS00151">
    <property type="entry name" value="ACYLPHOSPHATASE_2"/>
    <property type="match status" value="1"/>
</dbReference>
<feature type="active site" evidence="4">
    <location>
        <position position="18"/>
    </location>
</feature>
<dbReference type="Proteomes" id="UP000580654">
    <property type="component" value="Unassembled WGS sequence"/>
</dbReference>
<dbReference type="GO" id="GO:0003998">
    <property type="term" value="F:acylphosphatase activity"/>
    <property type="evidence" value="ECO:0007669"/>
    <property type="project" value="UniProtKB-EC"/>
</dbReference>
<sequence>MKARLLRIKGRVQGVGYRDWLLGEATAAGLSGWVRNRADGSVEALLAGEEAAVGAVLLAARRGPPAARVERIDESFADCPEEPGFGRRPTL</sequence>
<evidence type="ECO:0000313" key="7">
    <source>
        <dbReference type="EMBL" id="MBB5693282.1"/>
    </source>
</evidence>
<evidence type="ECO:0000256" key="5">
    <source>
        <dbReference type="RuleBase" id="RU004168"/>
    </source>
</evidence>
<evidence type="ECO:0000256" key="4">
    <source>
        <dbReference type="PROSITE-ProRule" id="PRU00520"/>
    </source>
</evidence>
<organism evidence="7 8">
    <name type="scientific">Muricoccus pecuniae</name>
    <dbReference type="NCBI Taxonomy" id="693023"/>
    <lineage>
        <taxon>Bacteria</taxon>
        <taxon>Pseudomonadati</taxon>
        <taxon>Pseudomonadota</taxon>
        <taxon>Alphaproteobacteria</taxon>
        <taxon>Acetobacterales</taxon>
        <taxon>Roseomonadaceae</taxon>
        <taxon>Muricoccus</taxon>
    </lineage>
</organism>
<feature type="active site" evidence="4">
    <location>
        <position position="36"/>
    </location>
</feature>
<dbReference type="InterPro" id="IPR001792">
    <property type="entry name" value="Acylphosphatase-like_dom"/>
</dbReference>
<feature type="domain" description="Acylphosphatase-like" evidence="6">
    <location>
        <begin position="3"/>
        <end position="89"/>
    </location>
</feature>
<dbReference type="PANTHER" id="PTHR47268">
    <property type="entry name" value="ACYLPHOSPHATASE"/>
    <property type="match status" value="1"/>
</dbReference>
<dbReference type="RefSeq" id="WP_184515108.1">
    <property type="nucleotide sequence ID" value="NZ_JACIJD010000004.1"/>
</dbReference>
<keyword evidence="4 7" id="KW-0378">Hydrolase</keyword>
<dbReference type="EC" id="3.6.1.7" evidence="2 4"/>